<evidence type="ECO:0000256" key="3">
    <source>
        <dbReference type="ARBA" id="ARBA00023274"/>
    </source>
</evidence>
<evidence type="ECO:0000313" key="7">
    <source>
        <dbReference type="Proteomes" id="UP000526302"/>
    </source>
</evidence>
<reference evidence="6 7" key="1">
    <citation type="journal article" date="2020" name="Biotechnol. Biofuels">
        <title>New insights from the biogas microbiome by comprehensive genome-resolved metagenomics of nearly 1600 species originating from multiple anaerobic digesters.</title>
        <authorList>
            <person name="Campanaro S."/>
            <person name="Treu L."/>
            <person name="Rodriguez-R L.M."/>
            <person name="Kovalovszki A."/>
            <person name="Ziels R.M."/>
            <person name="Maus I."/>
            <person name="Zhu X."/>
            <person name="Kougias P.G."/>
            <person name="Basile A."/>
            <person name="Luo G."/>
            <person name="Schluter A."/>
            <person name="Konstantinidis K.T."/>
            <person name="Angelidaki I."/>
        </authorList>
    </citation>
    <scope>NUCLEOTIDE SEQUENCE [LARGE SCALE GENOMIC DNA]</scope>
    <source>
        <strain evidence="6">AS22ysBPME_79</strain>
    </source>
</reference>
<dbReference type="GO" id="GO:0003735">
    <property type="term" value="F:structural constituent of ribosome"/>
    <property type="evidence" value="ECO:0007669"/>
    <property type="project" value="InterPro"/>
</dbReference>
<accession>A0A7K4BYD1</accession>
<protein>
    <recommendedName>
        <fullName evidence="4">Small ribosomal subunit protein uS19</fullName>
    </recommendedName>
</protein>
<evidence type="ECO:0000256" key="1">
    <source>
        <dbReference type="ARBA" id="ARBA00007345"/>
    </source>
</evidence>
<dbReference type="HAMAP" id="MF_00531">
    <property type="entry name" value="Ribosomal_uS19"/>
    <property type="match status" value="1"/>
</dbReference>
<dbReference type="PANTHER" id="PTHR11880">
    <property type="entry name" value="RIBOSOMAL PROTEIN S19P FAMILY MEMBER"/>
    <property type="match status" value="1"/>
</dbReference>
<dbReference type="Pfam" id="PF00203">
    <property type="entry name" value="Ribosomal_S19"/>
    <property type="match status" value="1"/>
</dbReference>
<dbReference type="Proteomes" id="UP000526302">
    <property type="component" value="Unassembled WGS sequence"/>
</dbReference>
<dbReference type="InterPro" id="IPR002222">
    <property type="entry name" value="Ribosomal_uS19"/>
</dbReference>
<evidence type="ECO:0000256" key="5">
    <source>
        <dbReference type="RuleBase" id="RU003485"/>
    </source>
</evidence>
<comment type="caution">
    <text evidence="6">The sequence shown here is derived from an EMBL/GenBank/DDBJ whole genome shotgun (WGS) entry which is preliminary data.</text>
</comment>
<keyword evidence="3 4" id="KW-0687">Ribonucleoprotein</keyword>
<dbReference type="Gene3D" id="3.30.860.10">
    <property type="entry name" value="30s Ribosomal Protein S19, Chain A"/>
    <property type="match status" value="1"/>
</dbReference>
<dbReference type="PRINTS" id="PR00975">
    <property type="entry name" value="RIBOSOMALS19"/>
</dbReference>
<keyword evidence="4" id="KW-0699">rRNA-binding</keyword>
<evidence type="ECO:0000313" key="6">
    <source>
        <dbReference type="EMBL" id="NMA44212.1"/>
    </source>
</evidence>
<dbReference type="GO" id="GO:0006412">
    <property type="term" value="P:translation"/>
    <property type="evidence" value="ECO:0007669"/>
    <property type="project" value="UniProtKB-UniRule"/>
</dbReference>
<dbReference type="EMBL" id="JAAZKV010000001">
    <property type="protein sequence ID" value="NMA44212.1"/>
    <property type="molecule type" value="Genomic_DNA"/>
</dbReference>
<dbReference type="PANTHER" id="PTHR11880:SF2">
    <property type="entry name" value="SMALL RIBOSOMAL SUBUNIT PROTEIN US19"/>
    <property type="match status" value="1"/>
</dbReference>
<dbReference type="GO" id="GO:0000028">
    <property type="term" value="P:ribosomal small subunit assembly"/>
    <property type="evidence" value="ECO:0007669"/>
    <property type="project" value="TreeGrafter"/>
</dbReference>
<organism evidence="6 7">
    <name type="scientific">Candidatus Iainarchaeum sp</name>
    <dbReference type="NCBI Taxonomy" id="3101447"/>
    <lineage>
        <taxon>Archaea</taxon>
        <taxon>Candidatus Iainarchaeota</taxon>
        <taxon>Candidatus Iainarchaeia</taxon>
        <taxon>Candidatus Iainarchaeales</taxon>
        <taxon>Candidatus Iainarchaeaceae</taxon>
        <taxon>Candidatus Iainarchaeum</taxon>
    </lineage>
</organism>
<dbReference type="SUPFAM" id="SSF54570">
    <property type="entry name" value="Ribosomal protein S19"/>
    <property type="match status" value="1"/>
</dbReference>
<dbReference type="GO" id="GO:0022627">
    <property type="term" value="C:cytosolic small ribosomal subunit"/>
    <property type="evidence" value="ECO:0007669"/>
    <property type="project" value="TreeGrafter"/>
</dbReference>
<dbReference type="AlphaFoldDB" id="A0A7K4BYD1"/>
<comment type="similarity">
    <text evidence="1 4 5">Belongs to the universal ribosomal protein uS19 family.</text>
</comment>
<sequence length="132" mass="14889">METQGKKFNFRGKTQEELLSMSLEEFAKLCKARPRRALLKGYDKKFLKKVEAYKKNPKAKPIRTHRRDYVVIPQLVGVKIAVHKGNGFETIDITEKMLGHYLGEFALTRKKLQHGKAGIGATKSSSAVTARG</sequence>
<name>A0A7K4BYD1_9ARCH</name>
<dbReference type="NCBIfam" id="NF003121">
    <property type="entry name" value="PRK04038.1"/>
    <property type="match status" value="1"/>
</dbReference>
<keyword evidence="2 4" id="KW-0689">Ribosomal protein</keyword>
<dbReference type="InterPro" id="IPR023575">
    <property type="entry name" value="Ribosomal_uS19_SF"/>
</dbReference>
<dbReference type="PIRSF" id="PIRSF002144">
    <property type="entry name" value="Ribosomal_S19"/>
    <property type="match status" value="1"/>
</dbReference>
<dbReference type="GO" id="GO:0019843">
    <property type="term" value="F:rRNA binding"/>
    <property type="evidence" value="ECO:0007669"/>
    <property type="project" value="UniProtKB-UniRule"/>
</dbReference>
<gene>
    <name evidence="4" type="primary">rps19p</name>
    <name evidence="6" type="ORF">GX950_00150</name>
</gene>
<comment type="function">
    <text evidence="4">Protein S19 forms a complex with S13 that binds strongly to the 16S ribosomal RNA.</text>
</comment>
<evidence type="ECO:0000256" key="2">
    <source>
        <dbReference type="ARBA" id="ARBA00022980"/>
    </source>
</evidence>
<keyword evidence="4" id="KW-0694">RNA-binding</keyword>
<evidence type="ECO:0000256" key="4">
    <source>
        <dbReference type="HAMAP-Rule" id="MF_00531"/>
    </source>
</evidence>
<proteinExistence type="inferred from homology"/>